<evidence type="ECO:0000313" key="1">
    <source>
        <dbReference type="EMBL" id="EFN80198.1"/>
    </source>
</evidence>
<feature type="non-terminal residue" evidence="1">
    <location>
        <position position="1"/>
    </location>
</feature>
<reference evidence="1 2" key="1">
    <citation type="journal article" date="2010" name="Science">
        <title>Genomic comparison of the ants Camponotus floridanus and Harpegnathos saltator.</title>
        <authorList>
            <person name="Bonasio R."/>
            <person name="Zhang G."/>
            <person name="Ye C."/>
            <person name="Mutti N.S."/>
            <person name="Fang X."/>
            <person name="Qin N."/>
            <person name="Donahue G."/>
            <person name="Yang P."/>
            <person name="Li Q."/>
            <person name="Li C."/>
            <person name="Zhang P."/>
            <person name="Huang Z."/>
            <person name="Berger S.L."/>
            <person name="Reinberg D."/>
            <person name="Wang J."/>
            <person name="Liebig J."/>
        </authorList>
    </citation>
    <scope>NUCLEOTIDE SEQUENCE [LARGE SCALE GENOMIC DNA]</scope>
    <source>
        <strain evidence="1 2">R22 G/1</strain>
    </source>
</reference>
<protein>
    <submittedName>
        <fullName evidence="1">Uncharacterized protein</fullName>
    </submittedName>
</protein>
<name>E2BVS0_HARSA</name>
<proteinExistence type="predicted"/>
<feature type="non-terminal residue" evidence="1">
    <location>
        <position position="42"/>
    </location>
</feature>
<accession>E2BVS0</accession>
<dbReference type="EMBL" id="GL450957">
    <property type="protein sequence ID" value="EFN80198.1"/>
    <property type="molecule type" value="Genomic_DNA"/>
</dbReference>
<organism evidence="2">
    <name type="scientific">Harpegnathos saltator</name>
    <name type="common">Jerdon's jumping ant</name>
    <dbReference type="NCBI Taxonomy" id="610380"/>
    <lineage>
        <taxon>Eukaryota</taxon>
        <taxon>Metazoa</taxon>
        <taxon>Ecdysozoa</taxon>
        <taxon>Arthropoda</taxon>
        <taxon>Hexapoda</taxon>
        <taxon>Insecta</taxon>
        <taxon>Pterygota</taxon>
        <taxon>Neoptera</taxon>
        <taxon>Endopterygota</taxon>
        <taxon>Hymenoptera</taxon>
        <taxon>Apocrita</taxon>
        <taxon>Aculeata</taxon>
        <taxon>Formicoidea</taxon>
        <taxon>Formicidae</taxon>
        <taxon>Ponerinae</taxon>
        <taxon>Ponerini</taxon>
        <taxon>Harpegnathos</taxon>
    </lineage>
</organism>
<dbReference type="AlphaFoldDB" id="E2BVS0"/>
<sequence>ANAGELDPAATNATNNFEYDDNEWDIGIGDLIIDLDADIEKT</sequence>
<evidence type="ECO:0000313" key="2">
    <source>
        <dbReference type="Proteomes" id="UP000008237"/>
    </source>
</evidence>
<dbReference type="InParanoid" id="E2BVS0"/>
<gene>
    <name evidence="1" type="ORF">EAI_04146</name>
</gene>
<keyword evidence="2" id="KW-1185">Reference proteome</keyword>
<dbReference type="Proteomes" id="UP000008237">
    <property type="component" value="Unassembled WGS sequence"/>
</dbReference>